<evidence type="ECO:0000313" key="3">
    <source>
        <dbReference type="Proteomes" id="UP000765509"/>
    </source>
</evidence>
<feature type="compositionally biased region" description="Low complexity" evidence="1">
    <location>
        <begin position="8"/>
        <end position="20"/>
    </location>
</feature>
<reference evidence="2" key="1">
    <citation type="submission" date="2021-03" db="EMBL/GenBank/DDBJ databases">
        <title>Draft genome sequence of rust myrtle Austropuccinia psidii MF-1, a brazilian biotype.</title>
        <authorList>
            <person name="Quecine M.C."/>
            <person name="Pachon D.M.R."/>
            <person name="Bonatelli M.L."/>
            <person name="Correr F.H."/>
            <person name="Franceschini L.M."/>
            <person name="Leite T.F."/>
            <person name="Margarido G.R.A."/>
            <person name="Almeida C.A."/>
            <person name="Ferrarezi J.A."/>
            <person name="Labate C.A."/>
        </authorList>
    </citation>
    <scope>NUCLEOTIDE SEQUENCE</scope>
    <source>
        <strain evidence="2">MF-1</strain>
    </source>
</reference>
<organism evidence="2 3">
    <name type="scientific">Austropuccinia psidii MF-1</name>
    <dbReference type="NCBI Taxonomy" id="1389203"/>
    <lineage>
        <taxon>Eukaryota</taxon>
        <taxon>Fungi</taxon>
        <taxon>Dikarya</taxon>
        <taxon>Basidiomycota</taxon>
        <taxon>Pucciniomycotina</taxon>
        <taxon>Pucciniomycetes</taxon>
        <taxon>Pucciniales</taxon>
        <taxon>Sphaerophragmiaceae</taxon>
        <taxon>Austropuccinia</taxon>
    </lineage>
</organism>
<dbReference type="AlphaFoldDB" id="A0A9Q3CV16"/>
<keyword evidence="3" id="KW-1185">Reference proteome</keyword>
<comment type="caution">
    <text evidence="2">The sequence shown here is derived from an EMBL/GenBank/DDBJ whole genome shotgun (WGS) entry which is preliminary data.</text>
</comment>
<evidence type="ECO:0000313" key="2">
    <source>
        <dbReference type="EMBL" id="MBW0490357.1"/>
    </source>
</evidence>
<feature type="region of interest" description="Disordered" evidence="1">
    <location>
        <begin position="1"/>
        <end position="93"/>
    </location>
</feature>
<evidence type="ECO:0000256" key="1">
    <source>
        <dbReference type="SAM" id="MobiDB-lite"/>
    </source>
</evidence>
<name>A0A9Q3CV16_9BASI</name>
<gene>
    <name evidence="2" type="ORF">O181_030072</name>
</gene>
<accession>A0A9Q3CV16</accession>
<proteinExistence type="predicted"/>
<sequence>MGFKHQKQNPLNPPQQDNPFPCMPCNQPLWQPAPGPSGTQWSEDLFREPSQHDEPPIPGPSQPSEPNEDALTNEPEPEVAPMQSTEEPFGKYPHHFFHSSQIFLTPPLPISSSSR</sequence>
<feature type="compositionally biased region" description="Basic and acidic residues" evidence="1">
    <location>
        <begin position="44"/>
        <end position="55"/>
    </location>
</feature>
<protein>
    <submittedName>
        <fullName evidence="2">Uncharacterized protein</fullName>
    </submittedName>
</protein>
<dbReference type="EMBL" id="AVOT02010544">
    <property type="protein sequence ID" value="MBW0490357.1"/>
    <property type="molecule type" value="Genomic_DNA"/>
</dbReference>
<dbReference type="Proteomes" id="UP000765509">
    <property type="component" value="Unassembled WGS sequence"/>
</dbReference>